<evidence type="ECO:0000259" key="5">
    <source>
        <dbReference type="Pfam" id="PF22966"/>
    </source>
</evidence>
<dbReference type="Proteomes" id="UP000195402">
    <property type="component" value="Unassembled WGS sequence"/>
</dbReference>
<comment type="caution">
    <text evidence="8">The sequence shown here is derived from an EMBL/GenBank/DDBJ whole genome shotgun (WGS) entry which is preliminary data.</text>
</comment>
<dbReference type="Pfam" id="PF24436">
    <property type="entry name" value="INTS7_N"/>
    <property type="match status" value="1"/>
</dbReference>
<gene>
    <name evidence="8" type="ORF">BVC80_9101g272</name>
</gene>
<dbReference type="OrthoDB" id="1921953at2759"/>
<reference evidence="8 9" key="1">
    <citation type="journal article" date="2017" name="Mol. Plant">
        <title>The Genome of Medicinal Plant Macleaya cordata Provides New Insights into Benzylisoquinoline Alkaloids Metabolism.</title>
        <authorList>
            <person name="Liu X."/>
            <person name="Liu Y."/>
            <person name="Huang P."/>
            <person name="Ma Y."/>
            <person name="Qing Z."/>
            <person name="Tang Q."/>
            <person name="Cao H."/>
            <person name="Cheng P."/>
            <person name="Zheng Y."/>
            <person name="Yuan Z."/>
            <person name="Zhou Y."/>
            <person name="Liu J."/>
            <person name="Tang Z."/>
            <person name="Zhuo Y."/>
            <person name="Zhang Y."/>
            <person name="Yu L."/>
            <person name="Huang J."/>
            <person name="Yang P."/>
            <person name="Peng Q."/>
            <person name="Zhang J."/>
            <person name="Jiang W."/>
            <person name="Zhang Z."/>
            <person name="Lin K."/>
            <person name="Ro D.K."/>
            <person name="Chen X."/>
            <person name="Xiong X."/>
            <person name="Shang Y."/>
            <person name="Huang S."/>
            <person name="Zeng J."/>
        </authorList>
    </citation>
    <scope>NUCLEOTIDE SEQUENCE [LARGE SCALE GENOMIC DNA]</scope>
    <source>
        <strain evidence="9">cv. BLH2017</strain>
        <tissue evidence="8">Root</tissue>
    </source>
</reference>
<evidence type="ECO:0000256" key="4">
    <source>
        <dbReference type="ARBA" id="ARBA00023242"/>
    </source>
</evidence>
<dbReference type="OMA" id="DMVEMNE"/>
<keyword evidence="9" id="KW-1185">Reference proteome</keyword>
<feature type="domain" description="Integrator complex subunit 7-like C-terminal" evidence="5">
    <location>
        <begin position="979"/>
        <end position="1153"/>
    </location>
</feature>
<evidence type="ECO:0000259" key="7">
    <source>
        <dbReference type="Pfam" id="PF24437"/>
    </source>
</evidence>
<evidence type="ECO:0000313" key="9">
    <source>
        <dbReference type="Proteomes" id="UP000195402"/>
    </source>
</evidence>
<sequence>MERICAARAMEWSIELEKGLRSMKPGRPIEAILQTGPRLEQWSKEPSYPRAVLDMFGLVPGEDRLFANTILLRLADAFMSGDKHTRLCLLKVFLLELKHCRKKGKRYSGILAKQRVPNYLELLRRVKIVFDTGDVESRGLALRLLGCWADFAKDSAEVRYMILSSLGSCHVLEVKASLFAAGCFSELSEDFACIVLEMMIKMITSPKTSSTIKLAGVRTFAKMGCSSLLASRAYKAGKKLVLESSHEEFIVEMLVSLSKLASKALLLISEQVDLLLSFSLQTSASCVQATALRCLDFLLVVGVCLFPVNASVVKTLFHVLDNNNLSLGSQCETLKILCKIFRAPVPSLPCIDISEFVKLVPSVETAAQSPIRLKRFLSLRLLVDISCDHRMAMEMIPGANGPIPFSSWVILLLIDQIEGLAKLVVKPCGTASEMKRDYQNLLNLIITMVEKYPTLGVLALDKIRLSIQSMFNFCIGDSDTRTAVSSSVHEIVGLDGERHALVASKLVFCMYKVLESCIETLDEASAITPQVHQLRLLVNVIHQSSLFNQDIYTIYLFLLHSCVMLSYLGNENNEACNVAKELGISHNDYWVEQERLMLEYMKKIMAGKDNWAAYRAGKWAACQGAWFATAFMSGQLINRVQSDSCHYWLKSLALFAQAESTVLLLLFPQRVNDIWIAPCRVALGELGRGSAWNADSQNCIERLTEAYTGVYSAGKMLASAITFNQTFYFQRWFLGLRAKVLETAVDILRFLSSNTCTNGNIYDTTWVEGTTEVGPLGPAQDFHLLAYFLTRFSFGLNRLVREFDLLATSFMVMDSESFRTISRLAVNCSLLAFCTGFILYYPNLYEKSMLCGLENMMKCSHLTLLKDVIERLWHIDGETSTNLKVLLTFIEEPKTCFHLQPRTLLYRAGVRERETLVVSRFAVSEVLHLQEKAKGMNDEEVLCQVSRTGVQLLSNILKKWLKISFQTPKYFFQVRPCVGAELFAFSGDTRKSDELSILPGFHISLNLCLQMKNTSPVLPEKITKLYCILACSPSYQTPGLDGESKEQTQSGFRAWESDDAVDLNEKLTLYVMEGMKRTSRKHGRTCGDGGGLVWSCVGFESNEKGQGFSTCLLDVSAFPLGSYKIKWHSCCIDSRGSYWSLLPLNAGPRFTVKKPPVNG</sequence>
<dbReference type="STRING" id="56857.A0A200QGV6"/>
<dbReference type="GO" id="GO:0005737">
    <property type="term" value="C:cytoplasm"/>
    <property type="evidence" value="ECO:0007669"/>
    <property type="project" value="UniProtKB-SubCell"/>
</dbReference>
<keyword evidence="3" id="KW-0963">Cytoplasm</keyword>
<keyword evidence="4" id="KW-0539">Nucleus</keyword>
<evidence type="ECO:0000256" key="2">
    <source>
        <dbReference type="ARBA" id="ARBA00004496"/>
    </source>
</evidence>
<dbReference type="GO" id="GO:0034472">
    <property type="term" value="P:snRNA 3'-end processing"/>
    <property type="evidence" value="ECO:0007669"/>
    <property type="project" value="TreeGrafter"/>
</dbReference>
<dbReference type="InParanoid" id="A0A200QGV6"/>
<dbReference type="GO" id="GO:0032039">
    <property type="term" value="C:integrator complex"/>
    <property type="evidence" value="ECO:0007669"/>
    <property type="project" value="InterPro"/>
</dbReference>
<feature type="domain" description="Integrator complex subunit 7 helical bundle" evidence="7">
    <location>
        <begin position="633"/>
        <end position="754"/>
    </location>
</feature>
<name>A0A200QGV6_MACCD</name>
<dbReference type="FunCoup" id="A0A200QGV6">
    <property type="interactions" value="2124"/>
</dbReference>
<evidence type="ECO:0000256" key="1">
    <source>
        <dbReference type="ARBA" id="ARBA00004123"/>
    </source>
</evidence>
<dbReference type="InterPro" id="IPR056517">
    <property type="entry name" value="INTS7_HB"/>
</dbReference>
<comment type="subcellular location">
    <subcellularLocation>
        <location evidence="2">Cytoplasm</location>
    </subcellularLocation>
    <subcellularLocation>
        <location evidence="1">Nucleus</location>
    </subcellularLocation>
</comment>
<feature type="domain" description="Integrator complex subunit 7 N-terminal" evidence="6">
    <location>
        <begin position="14"/>
        <end position="545"/>
    </location>
</feature>
<evidence type="ECO:0008006" key="10">
    <source>
        <dbReference type="Google" id="ProtNLM"/>
    </source>
</evidence>
<evidence type="ECO:0000313" key="8">
    <source>
        <dbReference type="EMBL" id="OVA09733.1"/>
    </source>
</evidence>
<dbReference type="EMBL" id="MVGT01002051">
    <property type="protein sequence ID" value="OVA09733.1"/>
    <property type="molecule type" value="Genomic_DNA"/>
</dbReference>
<dbReference type="Pfam" id="PF24437">
    <property type="entry name" value="INTS7_HB"/>
    <property type="match status" value="1"/>
</dbReference>
<evidence type="ECO:0000259" key="6">
    <source>
        <dbReference type="Pfam" id="PF24436"/>
    </source>
</evidence>
<protein>
    <recommendedName>
        <fullName evidence="10">Integrator complex subunit 7</fullName>
    </recommendedName>
</protein>
<dbReference type="PANTHER" id="PTHR13322">
    <property type="entry name" value="C1ORF73 PROTEIN"/>
    <property type="match status" value="1"/>
</dbReference>
<dbReference type="Pfam" id="PF22966">
    <property type="entry name" value="INTS7_C_plants"/>
    <property type="match status" value="1"/>
</dbReference>
<dbReference type="PANTHER" id="PTHR13322:SF2">
    <property type="entry name" value="INTEGRATOR COMPLEX SUBUNIT 7"/>
    <property type="match status" value="1"/>
</dbReference>
<proteinExistence type="predicted"/>
<dbReference type="InterPro" id="IPR033060">
    <property type="entry name" value="INTS7"/>
</dbReference>
<evidence type="ECO:0000256" key="3">
    <source>
        <dbReference type="ARBA" id="ARBA00022490"/>
    </source>
</evidence>
<dbReference type="InterPro" id="IPR055195">
    <property type="entry name" value="INTS7_C_plant"/>
</dbReference>
<organism evidence="8 9">
    <name type="scientific">Macleaya cordata</name>
    <name type="common">Five-seeded plume-poppy</name>
    <name type="synonym">Bocconia cordata</name>
    <dbReference type="NCBI Taxonomy" id="56857"/>
    <lineage>
        <taxon>Eukaryota</taxon>
        <taxon>Viridiplantae</taxon>
        <taxon>Streptophyta</taxon>
        <taxon>Embryophyta</taxon>
        <taxon>Tracheophyta</taxon>
        <taxon>Spermatophyta</taxon>
        <taxon>Magnoliopsida</taxon>
        <taxon>Ranunculales</taxon>
        <taxon>Papaveraceae</taxon>
        <taxon>Papaveroideae</taxon>
        <taxon>Macleaya</taxon>
    </lineage>
</organism>
<dbReference type="InterPro" id="IPR056516">
    <property type="entry name" value="INTS7_N"/>
</dbReference>
<dbReference type="AlphaFoldDB" id="A0A200QGV6"/>
<accession>A0A200QGV6</accession>